<dbReference type="AlphaFoldDB" id="A6NYS5"/>
<sequence>MPQYHFRLQRKRGRSECLLHPALDGRLITRTGRLLFAACWPLFLEEIMKPIPFSMKGTEYALTLKVSTYPEGNLAIKLYQESFGQLVFWDSLTVNLSGLCPKDCGYINTRSAGKRFYAWIKRNGLGERTGQVRLEDGVEYVEYLFNAKKLKKLDPEGYTYYERRLKGELGRRYERLYLALRRLANHIPDFHYTDYSGWRRLQNSFDTPPLRVEAEDPAHHRRFTFEHRGIILRTTITDCDTNIALSSLYRRREDMAADLLALFQDELPAFMPWSETRRRESDARHDPPLAQTFKETSEVRQKASKKKSRKRSTKS</sequence>
<dbReference type="InterPro" id="IPR025462">
    <property type="entry name" value="DUF4313"/>
</dbReference>
<feature type="compositionally biased region" description="Basic and acidic residues" evidence="1">
    <location>
        <begin position="276"/>
        <end position="287"/>
    </location>
</feature>
<accession>A6NYS5</accession>
<evidence type="ECO:0000256" key="1">
    <source>
        <dbReference type="SAM" id="MobiDB-lite"/>
    </source>
</evidence>
<comment type="caution">
    <text evidence="2">The sequence shown here is derived from an EMBL/GenBank/DDBJ whole genome shotgun (WGS) entry which is preliminary data.</text>
</comment>
<reference evidence="2 3" key="2">
    <citation type="submission" date="2007-06" db="EMBL/GenBank/DDBJ databases">
        <title>Draft genome sequence of Pseudoflavonifractor capillosus ATCC 29799.</title>
        <authorList>
            <person name="Sudarsanam P."/>
            <person name="Ley R."/>
            <person name="Guruge J."/>
            <person name="Turnbaugh P.J."/>
            <person name="Mahowald M."/>
            <person name="Liep D."/>
            <person name="Gordon J."/>
        </authorList>
    </citation>
    <scope>NUCLEOTIDE SEQUENCE [LARGE SCALE GENOMIC DNA]</scope>
    <source>
        <strain evidence="2 3">ATCC 29799</strain>
    </source>
</reference>
<reference evidence="2 3" key="1">
    <citation type="submission" date="2007-04" db="EMBL/GenBank/DDBJ databases">
        <authorList>
            <person name="Fulton L."/>
            <person name="Clifton S."/>
            <person name="Fulton B."/>
            <person name="Xu J."/>
            <person name="Minx P."/>
            <person name="Pepin K.H."/>
            <person name="Johnson M."/>
            <person name="Thiruvilangam P."/>
            <person name="Bhonagiri V."/>
            <person name="Nash W.E."/>
            <person name="Mardis E.R."/>
            <person name="Wilson R.K."/>
        </authorList>
    </citation>
    <scope>NUCLEOTIDE SEQUENCE [LARGE SCALE GENOMIC DNA]</scope>
    <source>
        <strain evidence="2 3">ATCC 29799</strain>
    </source>
</reference>
<gene>
    <name evidence="2" type="ORF">BACCAP_03376</name>
</gene>
<feature type="compositionally biased region" description="Basic residues" evidence="1">
    <location>
        <begin position="302"/>
        <end position="315"/>
    </location>
</feature>
<evidence type="ECO:0000313" key="2">
    <source>
        <dbReference type="EMBL" id="EDM98574.1"/>
    </source>
</evidence>
<dbReference type="eggNOG" id="ENOG502ZBT0">
    <property type="taxonomic scope" value="Bacteria"/>
</dbReference>
<keyword evidence="3" id="KW-1185">Reference proteome</keyword>
<dbReference type="Proteomes" id="UP000003639">
    <property type="component" value="Unassembled WGS sequence"/>
</dbReference>
<protein>
    <recommendedName>
        <fullName evidence="4">DUF4313 domain-containing protein</fullName>
    </recommendedName>
</protein>
<evidence type="ECO:0000313" key="3">
    <source>
        <dbReference type="Proteomes" id="UP000003639"/>
    </source>
</evidence>
<dbReference type="Pfam" id="PF14190">
    <property type="entry name" value="DUF4313"/>
    <property type="match status" value="1"/>
</dbReference>
<dbReference type="EMBL" id="AAXG02000032">
    <property type="protein sequence ID" value="EDM98574.1"/>
    <property type="molecule type" value="Genomic_DNA"/>
</dbReference>
<dbReference type="STRING" id="411467.BACCAP_03376"/>
<organism evidence="2 3">
    <name type="scientific">Pseudoflavonifractor capillosus ATCC 29799</name>
    <dbReference type="NCBI Taxonomy" id="411467"/>
    <lineage>
        <taxon>Bacteria</taxon>
        <taxon>Bacillati</taxon>
        <taxon>Bacillota</taxon>
        <taxon>Clostridia</taxon>
        <taxon>Eubacteriales</taxon>
        <taxon>Oscillospiraceae</taxon>
        <taxon>Pseudoflavonifractor</taxon>
    </lineage>
</organism>
<feature type="region of interest" description="Disordered" evidence="1">
    <location>
        <begin position="276"/>
        <end position="315"/>
    </location>
</feature>
<name>A6NYS5_9FIRM</name>
<evidence type="ECO:0008006" key="4">
    <source>
        <dbReference type="Google" id="ProtNLM"/>
    </source>
</evidence>
<proteinExistence type="predicted"/>